<sequence length="245" mass="26220">MAKGIASGRATAVASSLWAVSTDIDAVGDDTVETAPPAGRRLPVLGLVVVLLAAAALVLFFTRQATPGDTSPEAGFARDMGVHHAQAVEMSFVLRDKTSDEQLRSLAYDIITTQSTQRGIFMGWLQQWGLDQSSDRPAMAWMSGHGHGGGSATGLLPDGRMPGMASEEEMNRLRQATGKDAEILFLQLMIRHHQGGVDMAQGLLKLSDRDEVRALAQHIVDGQNAEIRVMKDLLAMRGAQPLPAP</sequence>
<evidence type="ECO:0000313" key="3">
    <source>
        <dbReference type="EMBL" id="GGO10908.1"/>
    </source>
</evidence>
<proteinExistence type="predicted"/>
<evidence type="ECO:0000259" key="2">
    <source>
        <dbReference type="Pfam" id="PF03713"/>
    </source>
</evidence>
<evidence type="ECO:0000313" key="4">
    <source>
        <dbReference type="Proteomes" id="UP000653480"/>
    </source>
</evidence>
<dbReference type="PANTHER" id="PTHR36933">
    <property type="entry name" value="SLL0788 PROTEIN"/>
    <property type="match status" value="1"/>
</dbReference>
<dbReference type="Pfam" id="PF03713">
    <property type="entry name" value="DUF305"/>
    <property type="match status" value="1"/>
</dbReference>
<dbReference type="EMBL" id="BMMN01000004">
    <property type="protein sequence ID" value="GGO10908.1"/>
    <property type="molecule type" value="Genomic_DNA"/>
</dbReference>
<keyword evidence="1" id="KW-0472">Membrane</keyword>
<protein>
    <submittedName>
        <fullName evidence="3">DUF305 domain-containing protein</fullName>
    </submittedName>
</protein>
<dbReference type="AlphaFoldDB" id="A0A8H9H3X2"/>
<organism evidence="3 4">
    <name type="scientific">Microbispora bryophytorum</name>
    <dbReference type="NCBI Taxonomy" id="1460882"/>
    <lineage>
        <taxon>Bacteria</taxon>
        <taxon>Bacillati</taxon>
        <taxon>Actinomycetota</taxon>
        <taxon>Actinomycetes</taxon>
        <taxon>Streptosporangiales</taxon>
        <taxon>Streptosporangiaceae</taxon>
        <taxon>Microbispora</taxon>
    </lineage>
</organism>
<feature type="transmembrane region" description="Helical" evidence="1">
    <location>
        <begin position="42"/>
        <end position="61"/>
    </location>
</feature>
<keyword evidence="1" id="KW-1133">Transmembrane helix</keyword>
<feature type="domain" description="DUF305" evidence="2">
    <location>
        <begin position="73"/>
        <end position="234"/>
    </location>
</feature>
<dbReference type="InterPro" id="IPR012347">
    <property type="entry name" value="Ferritin-like"/>
</dbReference>
<dbReference type="PANTHER" id="PTHR36933:SF1">
    <property type="entry name" value="SLL0788 PROTEIN"/>
    <property type="match status" value="1"/>
</dbReference>
<dbReference type="InterPro" id="IPR005183">
    <property type="entry name" value="DUF305_CopM-like"/>
</dbReference>
<accession>A0A8H9H3X2</accession>
<evidence type="ECO:0000256" key="1">
    <source>
        <dbReference type="SAM" id="Phobius"/>
    </source>
</evidence>
<comment type="caution">
    <text evidence="3">The sequence shown here is derived from an EMBL/GenBank/DDBJ whole genome shotgun (WGS) entry which is preliminary data.</text>
</comment>
<keyword evidence="1" id="KW-0812">Transmembrane</keyword>
<reference evidence="3" key="2">
    <citation type="submission" date="2020-09" db="EMBL/GenBank/DDBJ databases">
        <authorList>
            <person name="Sun Q."/>
            <person name="Zhou Y."/>
        </authorList>
    </citation>
    <scope>NUCLEOTIDE SEQUENCE</scope>
    <source>
        <strain evidence="3">CGMCC 4.7138</strain>
    </source>
</reference>
<reference evidence="3" key="1">
    <citation type="journal article" date="2014" name="Int. J. Syst. Evol. Microbiol.">
        <title>Complete genome sequence of Corynebacterium casei LMG S-19264T (=DSM 44701T), isolated from a smear-ripened cheese.</title>
        <authorList>
            <consortium name="US DOE Joint Genome Institute (JGI-PGF)"/>
            <person name="Walter F."/>
            <person name="Albersmeier A."/>
            <person name="Kalinowski J."/>
            <person name="Ruckert C."/>
        </authorList>
    </citation>
    <scope>NUCLEOTIDE SEQUENCE</scope>
    <source>
        <strain evidence="3">CGMCC 4.7138</strain>
    </source>
</reference>
<dbReference type="Proteomes" id="UP000653480">
    <property type="component" value="Unassembled WGS sequence"/>
</dbReference>
<name>A0A8H9H3X2_9ACTN</name>
<dbReference type="Gene3D" id="1.20.1260.10">
    <property type="match status" value="1"/>
</dbReference>
<keyword evidence="4" id="KW-1185">Reference proteome</keyword>
<gene>
    <name evidence="3" type="ORF">GCM10011574_27950</name>
</gene>